<accession>A0AA88KTU6</accession>
<keyword evidence="2" id="KW-0808">Transferase</keyword>
<dbReference type="EC" id="2.7.7.49" evidence="1"/>
<keyword evidence="4" id="KW-0540">Nuclease</keyword>
<protein>
    <recommendedName>
        <fullName evidence="1">RNA-directed DNA polymerase</fullName>
        <ecNumber evidence="1">2.7.7.49</ecNumber>
    </recommendedName>
</protein>
<sequence>METQGVIREAVSEWYSILDSLGGSNFYTSFDLRAGYWQIALDPETKDMATVILDDGRTFTFQRMPFGLSFSPNCFSRLMNLILKENDQEKFSHTNTKKKTDTLSYLDDVILFTETVKSHLDGLKRILGKFERAGLILKPQKLQILVQKLVFLGHQINQGTISPNPDKLEIIKQLKPPNNHKTCRSVWGLLSYFRRYVQNYATIAKPLTDLLKKSGNFECPPAAVEALSRLKQELLNAPVLELPNLSHDFGLQTDASSVGIGAVLFNINPNGKESIVQYASRALTDAERKYSTVERECLAVVVYMEHFRQFLLAKKFTLRVDQKSLIWLHTMQNSSARLTRWVLRLQAFDYNPIYIKGRKTALHQDKDDFCSSMKKFIAEGKELPEHYKHHMKDIDHYELDEDKNVLGRYYRPLQTYRQNDTRLIPVIPKSMEGEVIYFSHVVNGCHMGEAKTKGRIKGNFHFPNMYKKVKEFIQSCEDCAKHKSPQTMPRAELGTYGVPAGVGDLISIDIWGSGGGLPVSAQGSRCVLTIVDHFNSFLYAYPVPDEKASTIAKTLVTRLFLEQGIFPKTILTDNGPCFGAKLLDEVTSYLKIKRWYTSAYMGMCNGKVERKHRELAYMLGIHAKQEPNHWDDHLPFVVFAINTAYSATLGDTPFFIQHLRDPKICMESIGNERVYYNLDQYKQEIIMRMKKAMEQVAKNLEKAKVKQKDKYDRRVKDTREYKIGDIIWVQKPNLEGTKKLKEKWDGPFQEITTQISKVEYLVTHASKTQESLYGAYLVSCMMEISTHLQVIVDYALEVDRALTVLELG</sequence>
<evidence type="ECO:0000259" key="8">
    <source>
        <dbReference type="PROSITE" id="PS50878"/>
    </source>
</evidence>
<dbReference type="InterPro" id="IPR043128">
    <property type="entry name" value="Rev_trsase/Diguanyl_cyclase"/>
</dbReference>
<proteinExistence type="predicted"/>
<comment type="caution">
    <text evidence="10">The sequence shown here is derived from an EMBL/GenBank/DDBJ whole genome shotgun (WGS) entry which is preliminary data.</text>
</comment>
<dbReference type="GO" id="GO:0015074">
    <property type="term" value="P:DNA integration"/>
    <property type="evidence" value="ECO:0007669"/>
    <property type="project" value="InterPro"/>
</dbReference>
<keyword evidence="11" id="KW-1185">Reference proteome</keyword>
<dbReference type="PANTHER" id="PTHR37984">
    <property type="entry name" value="PROTEIN CBG26694"/>
    <property type="match status" value="1"/>
</dbReference>
<dbReference type="GO" id="GO:0042575">
    <property type="term" value="C:DNA polymerase complex"/>
    <property type="evidence" value="ECO:0007669"/>
    <property type="project" value="UniProtKB-ARBA"/>
</dbReference>
<keyword evidence="7" id="KW-0695">RNA-directed DNA polymerase</keyword>
<dbReference type="GO" id="GO:0004519">
    <property type="term" value="F:endonuclease activity"/>
    <property type="evidence" value="ECO:0007669"/>
    <property type="project" value="UniProtKB-KW"/>
</dbReference>
<dbReference type="Gene3D" id="3.10.10.10">
    <property type="entry name" value="HIV Type 1 Reverse Transcriptase, subunit A, domain 1"/>
    <property type="match status" value="1"/>
</dbReference>
<dbReference type="FunFam" id="3.10.20.370:FF:000001">
    <property type="entry name" value="Retrovirus-related Pol polyprotein from transposon 17.6-like protein"/>
    <property type="match status" value="1"/>
</dbReference>
<evidence type="ECO:0000256" key="4">
    <source>
        <dbReference type="ARBA" id="ARBA00022722"/>
    </source>
</evidence>
<dbReference type="GO" id="GO:0003964">
    <property type="term" value="F:RNA-directed DNA polymerase activity"/>
    <property type="evidence" value="ECO:0007669"/>
    <property type="project" value="UniProtKB-KW"/>
</dbReference>
<evidence type="ECO:0000256" key="5">
    <source>
        <dbReference type="ARBA" id="ARBA00022759"/>
    </source>
</evidence>
<evidence type="ECO:0000256" key="3">
    <source>
        <dbReference type="ARBA" id="ARBA00022695"/>
    </source>
</evidence>
<dbReference type="GO" id="GO:0003676">
    <property type="term" value="F:nucleic acid binding"/>
    <property type="evidence" value="ECO:0007669"/>
    <property type="project" value="InterPro"/>
</dbReference>
<dbReference type="Pfam" id="PF00665">
    <property type="entry name" value="rve"/>
    <property type="match status" value="1"/>
</dbReference>
<evidence type="ECO:0000256" key="6">
    <source>
        <dbReference type="ARBA" id="ARBA00022801"/>
    </source>
</evidence>
<dbReference type="Gene3D" id="3.30.420.10">
    <property type="entry name" value="Ribonuclease H-like superfamily/Ribonuclease H"/>
    <property type="match status" value="1"/>
</dbReference>
<evidence type="ECO:0000256" key="2">
    <source>
        <dbReference type="ARBA" id="ARBA00022679"/>
    </source>
</evidence>
<keyword evidence="5" id="KW-0255">Endonuclease</keyword>
<dbReference type="Gene3D" id="3.30.70.270">
    <property type="match status" value="2"/>
</dbReference>
<dbReference type="CDD" id="cd01647">
    <property type="entry name" value="RT_LTR"/>
    <property type="match status" value="1"/>
</dbReference>
<reference evidence="10" key="1">
    <citation type="submission" date="2023-07" db="EMBL/GenBank/DDBJ databases">
        <title>Chromosome-level genome assembly of Artemia franciscana.</title>
        <authorList>
            <person name="Jo E."/>
        </authorList>
    </citation>
    <scope>NUCLEOTIDE SEQUENCE</scope>
    <source>
        <tissue evidence="10">Whole body</tissue>
    </source>
</reference>
<dbReference type="Pfam" id="PF17917">
    <property type="entry name" value="RT_RNaseH"/>
    <property type="match status" value="1"/>
</dbReference>
<dbReference type="InterPro" id="IPR043502">
    <property type="entry name" value="DNA/RNA_pol_sf"/>
</dbReference>
<dbReference type="EMBL" id="JAVRJZ010000020">
    <property type="protein sequence ID" value="KAK2706588.1"/>
    <property type="molecule type" value="Genomic_DNA"/>
</dbReference>
<dbReference type="Gene3D" id="3.10.20.370">
    <property type="match status" value="1"/>
</dbReference>
<dbReference type="Proteomes" id="UP001187531">
    <property type="component" value="Unassembled WGS sequence"/>
</dbReference>
<dbReference type="AlphaFoldDB" id="A0AA88KTU6"/>
<keyword evidence="6" id="KW-0378">Hydrolase</keyword>
<evidence type="ECO:0000313" key="11">
    <source>
        <dbReference type="Proteomes" id="UP001187531"/>
    </source>
</evidence>
<dbReference type="Pfam" id="PF00078">
    <property type="entry name" value="RVT_1"/>
    <property type="match status" value="1"/>
</dbReference>
<feature type="domain" description="Integrase catalytic" evidence="9">
    <location>
        <begin position="485"/>
        <end position="661"/>
    </location>
</feature>
<dbReference type="SUPFAM" id="SSF53098">
    <property type="entry name" value="Ribonuclease H-like"/>
    <property type="match status" value="1"/>
</dbReference>
<dbReference type="Pfam" id="PF17921">
    <property type="entry name" value="Integrase_H2C2"/>
    <property type="match status" value="1"/>
</dbReference>
<dbReference type="InterPro" id="IPR001584">
    <property type="entry name" value="Integrase_cat-core"/>
</dbReference>
<name>A0AA88KTU6_ARTSF</name>
<dbReference type="PROSITE" id="PS50994">
    <property type="entry name" value="INTEGRASE"/>
    <property type="match status" value="1"/>
</dbReference>
<dbReference type="CDD" id="cd09274">
    <property type="entry name" value="RNase_HI_RT_Ty3"/>
    <property type="match status" value="1"/>
</dbReference>
<dbReference type="InterPro" id="IPR041373">
    <property type="entry name" value="RT_RNaseH"/>
</dbReference>
<dbReference type="SUPFAM" id="SSF56672">
    <property type="entry name" value="DNA/RNA polymerases"/>
    <property type="match status" value="1"/>
</dbReference>
<dbReference type="InterPro" id="IPR012337">
    <property type="entry name" value="RNaseH-like_sf"/>
</dbReference>
<gene>
    <name evidence="10" type="ORF">QYM36_016579</name>
</gene>
<feature type="domain" description="Reverse transcriptase" evidence="8">
    <location>
        <begin position="1"/>
        <end position="156"/>
    </location>
</feature>
<dbReference type="InterPro" id="IPR036397">
    <property type="entry name" value="RNaseH_sf"/>
</dbReference>
<evidence type="ECO:0000259" key="9">
    <source>
        <dbReference type="PROSITE" id="PS50994"/>
    </source>
</evidence>
<dbReference type="FunFam" id="3.30.70.270:FF:000020">
    <property type="entry name" value="Transposon Tf2-6 polyprotein-like Protein"/>
    <property type="match status" value="1"/>
</dbReference>
<dbReference type="GO" id="GO:0016787">
    <property type="term" value="F:hydrolase activity"/>
    <property type="evidence" value="ECO:0007669"/>
    <property type="project" value="UniProtKB-KW"/>
</dbReference>
<dbReference type="InterPro" id="IPR041588">
    <property type="entry name" value="Integrase_H2C2"/>
</dbReference>
<organism evidence="10 11">
    <name type="scientific">Artemia franciscana</name>
    <name type="common">Brine shrimp</name>
    <name type="synonym">Artemia sanfranciscana</name>
    <dbReference type="NCBI Taxonomy" id="6661"/>
    <lineage>
        <taxon>Eukaryota</taxon>
        <taxon>Metazoa</taxon>
        <taxon>Ecdysozoa</taxon>
        <taxon>Arthropoda</taxon>
        <taxon>Crustacea</taxon>
        <taxon>Branchiopoda</taxon>
        <taxon>Anostraca</taxon>
        <taxon>Artemiidae</taxon>
        <taxon>Artemia</taxon>
    </lineage>
</organism>
<dbReference type="InterPro" id="IPR000477">
    <property type="entry name" value="RT_dom"/>
</dbReference>
<dbReference type="Gene3D" id="1.10.340.70">
    <property type="match status" value="1"/>
</dbReference>
<keyword evidence="3" id="KW-0548">Nucleotidyltransferase</keyword>
<dbReference type="InterPro" id="IPR050951">
    <property type="entry name" value="Retrovirus_Pol_polyprotein"/>
</dbReference>
<evidence type="ECO:0000256" key="7">
    <source>
        <dbReference type="ARBA" id="ARBA00022918"/>
    </source>
</evidence>
<evidence type="ECO:0000256" key="1">
    <source>
        <dbReference type="ARBA" id="ARBA00012493"/>
    </source>
</evidence>
<dbReference type="PANTHER" id="PTHR37984:SF5">
    <property type="entry name" value="PROTEIN NYNRIN-LIKE"/>
    <property type="match status" value="1"/>
</dbReference>
<evidence type="ECO:0000313" key="10">
    <source>
        <dbReference type="EMBL" id="KAK2706588.1"/>
    </source>
</evidence>
<dbReference type="PROSITE" id="PS50878">
    <property type="entry name" value="RT_POL"/>
    <property type="match status" value="1"/>
</dbReference>